<feature type="compositionally biased region" description="Basic and acidic residues" evidence="1">
    <location>
        <begin position="1"/>
        <end position="10"/>
    </location>
</feature>
<evidence type="ECO:0000313" key="3">
    <source>
        <dbReference type="EMBL" id="QKJ18466.1"/>
    </source>
</evidence>
<dbReference type="RefSeq" id="WP_172988908.1">
    <property type="nucleotide sequence ID" value="NZ_CP054038.1"/>
</dbReference>
<organism evidence="3 4">
    <name type="scientific">Microbacterium hominis</name>
    <dbReference type="NCBI Taxonomy" id="162426"/>
    <lineage>
        <taxon>Bacteria</taxon>
        <taxon>Bacillati</taxon>
        <taxon>Actinomycetota</taxon>
        <taxon>Actinomycetes</taxon>
        <taxon>Micrococcales</taxon>
        <taxon>Microbacteriaceae</taxon>
        <taxon>Microbacterium</taxon>
    </lineage>
</organism>
<dbReference type="Proteomes" id="UP000502498">
    <property type="component" value="Chromosome"/>
</dbReference>
<sequence length="221" mass="23189">MTVDPERDADGAAETASDADEQTALSRRRVAARPADDDDAPFAEDTIVARRRVAAIATAPIATVAEPDADAHDVTEATVIGRRPPRPAPPADLDDTVIRPRTPARPDLAPGTAADIDDTALAARARPIRPRTASDDAVPAPPVREAHVPRPAEVIADDVVRPEPTVAMRAASPSPVSRAAAEHESVDRAFRVRERRRLLIVAIAALGIAAAAAVVVALLLI</sequence>
<dbReference type="EMBL" id="CP054038">
    <property type="protein sequence ID" value="QKJ18466.1"/>
    <property type="molecule type" value="Genomic_DNA"/>
</dbReference>
<evidence type="ECO:0000313" key="4">
    <source>
        <dbReference type="Proteomes" id="UP000502498"/>
    </source>
</evidence>
<protein>
    <submittedName>
        <fullName evidence="3">Uncharacterized protein</fullName>
    </submittedName>
</protein>
<evidence type="ECO:0000256" key="2">
    <source>
        <dbReference type="SAM" id="Phobius"/>
    </source>
</evidence>
<proteinExistence type="predicted"/>
<keyword evidence="2" id="KW-0812">Transmembrane</keyword>
<reference evidence="3 4" key="1">
    <citation type="submission" date="2020-05" db="EMBL/GenBank/DDBJ databases">
        <title>Strain PA2F3 complete genome.</title>
        <authorList>
            <person name="Kim Y.-S."/>
            <person name="Kim S.-J."/>
            <person name="Jung H.-k."/>
            <person name="Kim S.-E."/>
            <person name="Kim K.-H."/>
        </authorList>
    </citation>
    <scope>NUCLEOTIDE SEQUENCE [LARGE SCALE GENOMIC DNA]</scope>
    <source>
        <strain evidence="3 4">PA2F3</strain>
    </source>
</reference>
<keyword evidence="2" id="KW-1133">Transmembrane helix</keyword>
<feature type="region of interest" description="Disordered" evidence="1">
    <location>
        <begin position="1"/>
        <end position="43"/>
    </location>
</feature>
<name>A0A7D4U6K7_9MICO</name>
<feature type="region of interest" description="Disordered" evidence="1">
    <location>
        <begin position="77"/>
        <end position="118"/>
    </location>
</feature>
<gene>
    <name evidence="3" type="ORF">HQM25_03050</name>
</gene>
<dbReference type="AlphaFoldDB" id="A0A7D4U6K7"/>
<keyword evidence="2" id="KW-0472">Membrane</keyword>
<evidence type="ECO:0000256" key="1">
    <source>
        <dbReference type="SAM" id="MobiDB-lite"/>
    </source>
</evidence>
<feature type="transmembrane region" description="Helical" evidence="2">
    <location>
        <begin position="198"/>
        <end position="220"/>
    </location>
</feature>
<accession>A0A7D4U6K7</accession>